<proteinExistence type="predicted"/>
<name>A0ACB7PC04_9PEZI</name>
<organism evidence="1 2">
    <name type="scientific">Chaetomium tenue</name>
    <dbReference type="NCBI Taxonomy" id="1854479"/>
    <lineage>
        <taxon>Eukaryota</taxon>
        <taxon>Fungi</taxon>
        <taxon>Dikarya</taxon>
        <taxon>Ascomycota</taxon>
        <taxon>Pezizomycotina</taxon>
        <taxon>Sordariomycetes</taxon>
        <taxon>Sordariomycetidae</taxon>
        <taxon>Sordariales</taxon>
        <taxon>Chaetomiaceae</taxon>
        <taxon>Chaetomium</taxon>
    </lineage>
</organism>
<gene>
    <name evidence="1" type="ORF">F5144DRAFT_159280</name>
</gene>
<accession>A0ACB7PC04</accession>
<protein>
    <submittedName>
        <fullName evidence="1">Clr5 domain-containing protein</fullName>
    </submittedName>
</protein>
<evidence type="ECO:0000313" key="2">
    <source>
        <dbReference type="Proteomes" id="UP000724584"/>
    </source>
</evidence>
<dbReference type="EMBL" id="JAGIZQ010000003">
    <property type="protein sequence ID" value="KAH6635852.1"/>
    <property type="molecule type" value="Genomic_DNA"/>
</dbReference>
<reference evidence="1 2" key="1">
    <citation type="journal article" date="2021" name="Nat. Commun.">
        <title>Genetic determinants of endophytism in the Arabidopsis root mycobiome.</title>
        <authorList>
            <person name="Mesny F."/>
            <person name="Miyauchi S."/>
            <person name="Thiergart T."/>
            <person name="Pickel B."/>
            <person name="Atanasova L."/>
            <person name="Karlsson M."/>
            <person name="Huettel B."/>
            <person name="Barry K.W."/>
            <person name="Haridas S."/>
            <person name="Chen C."/>
            <person name="Bauer D."/>
            <person name="Andreopoulos W."/>
            <person name="Pangilinan J."/>
            <person name="LaButti K."/>
            <person name="Riley R."/>
            <person name="Lipzen A."/>
            <person name="Clum A."/>
            <person name="Drula E."/>
            <person name="Henrissat B."/>
            <person name="Kohler A."/>
            <person name="Grigoriev I.V."/>
            <person name="Martin F.M."/>
            <person name="Hacquard S."/>
        </authorList>
    </citation>
    <scope>NUCLEOTIDE SEQUENCE [LARGE SCALE GENOMIC DNA]</scope>
    <source>
        <strain evidence="1 2">MPI-SDFR-AT-0079</strain>
    </source>
</reference>
<evidence type="ECO:0000313" key="1">
    <source>
        <dbReference type="EMBL" id="KAH6635852.1"/>
    </source>
</evidence>
<keyword evidence="2" id="KW-1185">Reference proteome</keyword>
<dbReference type="Proteomes" id="UP000724584">
    <property type="component" value="Unassembled WGS sequence"/>
</dbReference>
<sequence>MEISNNSVTHYTALTWLNRSYSHRNMAVASRRSKYGSLNWGEHQPLLKQLYLDEDRTLRDVAKILKDEYRFAPSISAYKRQFATWGWRKNSSTQVAHPVGRSTRKRQSESGKDTGLGLGGAQFTSTGIEQVAALRSLKRAWTTPMTADRQPLLASFLRHQEPRLKRPF</sequence>
<comment type="caution">
    <text evidence="1">The sequence shown here is derived from an EMBL/GenBank/DDBJ whole genome shotgun (WGS) entry which is preliminary data.</text>
</comment>